<evidence type="ECO:0000313" key="3">
    <source>
        <dbReference type="Proteomes" id="UP000269669"/>
    </source>
</evidence>
<evidence type="ECO:0000313" key="2">
    <source>
        <dbReference type="EMBL" id="RSL19436.1"/>
    </source>
</evidence>
<name>A0A428MRD8_9BACT</name>
<keyword evidence="1" id="KW-0472">Membrane</keyword>
<accession>A0A428MRD8</accession>
<organism evidence="2 3">
    <name type="scientific">Edaphobacter aggregans</name>
    <dbReference type="NCBI Taxonomy" id="570835"/>
    <lineage>
        <taxon>Bacteria</taxon>
        <taxon>Pseudomonadati</taxon>
        <taxon>Acidobacteriota</taxon>
        <taxon>Terriglobia</taxon>
        <taxon>Terriglobales</taxon>
        <taxon>Acidobacteriaceae</taxon>
        <taxon>Edaphobacter</taxon>
    </lineage>
</organism>
<gene>
    <name evidence="2" type="ORF">EDE15_5105</name>
</gene>
<proteinExistence type="predicted"/>
<dbReference type="RefSeq" id="WP_125487659.1">
    <property type="nucleotide sequence ID" value="NZ_RSDW01000001.1"/>
</dbReference>
<keyword evidence="1" id="KW-1133">Transmembrane helix</keyword>
<comment type="caution">
    <text evidence="2">The sequence shown here is derived from an EMBL/GenBank/DDBJ whole genome shotgun (WGS) entry which is preliminary data.</text>
</comment>
<protein>
    <submittedName>
        <fullName evidence="2">Uncharacterized protein</fullName>
    </submittedName>
</protein>
<keyword evidence="1" id="KW-0812">Transmembrane</keyword>
<keyword evidence="3" id="KW-1185">Reference proteome</keyword>
<evidence type="ECO:0000256" key="1">
    <source>
        <dbReference type="SAM" id="Phobius"/>
    </source>
</evidence>
<sequence>MNADPTDGLAKCKVCNTANLPDSSFCRGCGVRIEGQSQLIDQVRLIIKNELKDQKVVELETAQLIASRVSDWVKLVGIFAAAPLALLLATLTVWGITKFVDVNDKLKLAQDKASGLDATSGALRSRYTNLQKDLAGYESLEKDVKQNLATIDAVSKQVQSIQSNVSAINKRLGFAPSAYLSPDLQRQLESQVRTYEVFLEHLGYSIGNQRVTVSVVDNLPGNMASIYDPNKHKLEVIKESAATEGCILTEYTPIVLRARMGEDDSTSYDSVMFGLERYLPASFFGRSVCGRTTESGPEKWPEIKAGTDVNLDEHAQVLVKALWTLRNYMPPGVLDRAVLKAWVSTQDKNQLPTYHREFCGELLKNLPLAQRESASRELATRDLL</sequence>
<dbReference type="EMBL" id="RSDW01000001">
    <property type="protein sequence ID" value="RSL19436.1"/>
    <property type="molecule type" value="Genomic_DNA"/>
</dbReference>
<dbReference type="AlphaFoldDB" id="A0A428MRD8"/>
<reference evidence="2 3" key="1">
    <citation type="submission" date="2018-12" db="EMBL/GenBank/DDBJ databases">
        <title>Sequencing of bacterial isolates from soil warming experiment in Harvard Forest, Massachusetts, USA.</title>
        <authorList>
            <person name="Deangelis K."/>
        </authorList>
    </citation>
    <scope>NUCLEOTIDE SEQUENCE [LARGE SCALE GENOMIC DNA]</scope>
    <source>
        <strain evidence="2 3">EB153</strain>
    </source>
</reference>
<dbReference type="Proteomes" id="UP000269669">
    <property type="component" value="Unassembled WGS sequence"/>
</dbReference>
<feature type="transmembrane region" description="Helical" evidence="1">
    <location>
        <begin position="75"/>
        <end position="96"/>
    </location>
</feature>